<dbReference type="EMBL" id="LWCA01000104">
    <property type="protein sequence ID" value="OAF70855.1"/>
    <property type="molecule type" value="Genomic_DNA"/>
</dbReference>
<keyword evidence="2" id="KW-1185">Reference proteome</keyword>
<proteinExistence type="predicted"/>
<organism evidence="1 2">
    <name type="scientific">Intoshia linei</name>
    <dbReference type="NCBI Taxonomy" id="1819745"/>
    <lineage>
        <taxon>Eukaryota</taxon>
        <taxon>Metazoa</taxon>
        <taxon>Spiralia</taxon>
        <taxon>Lophotrochozoa</taxon>
        <taxon>Mesozoa</taxon>
        <taxon>Orthonectida</taxon>
        <taxon>Rhopaluridae</taxon>
        <taxon>Intoshia</taxon>
    </lineage>
</organism>
<sequence length="355" mass="40819">MHALDESTIVDCKIYDEDLNILEIEINDVKKNTAPALINIYDKINKLKVNLITGSVNATCQWSCGDECSESIDSINDTNEPACNALPIIIPIINLENKKVFIEIELCHTFKQICTLTKHSVLADKTDQTFIWNTISQCSKSILDSNLPQEILYAILSTFLDFEKFEQDESSIDKVKSIYAMLNNVENFTNQKIEIETRLISAKIETIDSTLKNYEINIKLKNSNAKVSLNLPKQEKFEKLTVSLKIIKSISNSNPMFELNVYSNSVEVTDKLKGLKIVYYLPFLKKLPKMRLFATINEKSTFYFNHDIRNYLLVEIEPFCLNTLYPKYRFNGHFSLSLGPKLEPFQITKFIIIDH</sequence>
<reference evidence="1 2" key="1">
    <citation type="submission" date="2016-04" db="EMBL/GenBank/DDBJ databases">
        <title>The genome of Intoshia linei affirms orthonectids as highly simplified spiralians.</title>
        <authorList>
            <person name="Mikhailov K.V."/>
            <person name="Slusarev G.S."/>
            <person name="Nikitin M.A."/>
            <person name="Logacheva M.D."/>
            <person name="Penin A."/>
            <person name="Aleoshin V."/>
            <person name="Panchin Y.V."/>
        </authorList>
    </citation>
    <scope>NUCLEOTIDE SEQUENCE [LARGE SCALE GENOMIC DNA]</scope>
    <source>
        <strain evidence="1">Intl2013</strain>
        <tissue evidence="1">Whole animal</tissue>
    </source>
</reference>
<accession>A0A177B9E5</accession>
<evidence type="ECO:0000313" key="1">
    <source>
        <dbReference type="EMBL" id="OAF70855.1"/>
    </source>
</evidence>
<protein>
    <submittedName>
        <fullName evidence="1">Uncharacterized protein</fullName>
    </submittedName>
</protein>
<dbReference type="Proteomes" id="UP000078046">
    <property type="component" value="Unassembled WGS sequence"/>
</dbReference>
<comment type="caution">
    <text evidence="1">The sequence shown here is derived from an EMBL/GenBank/DDBJ whole genome shotgun (WGS) entry which is preliminary data.</text>
</comment>
<name>A0A177B9E5_9BILA</name>
<evidence type="ECO:0000313" key="2">
    <source>
        <dbReference type="Proteomes" id="UP000078046"/>
    </source>
</evidence>
<dbReference type="AlphaFoldDB" id="A0A177B9E5"/>
<gene>
    <name evidence="1" type="ORF">A3Q56_01362</name>
</gene>